<accession>A0ABR6F2N1</accession>
<gene>
    <name evidence="2" type="ORF">GM920_20410</name>
</gene>
<dbReference type="PANTHER" id="PTHR11851">
    <property type="entry name" value="METALLOPROTEASE"/>
    <property type="match status" value="1"/>
</dbReference>
<keyword evidence="3" id="KW-1185">Reference proteome</keyword>
<dbReference type="PANTHER" id="PTHR11851:SF224">
    <property type="entry name" value="PROCESSING PROTEASE"/>
    <property type="match status" value="1"/>
</dbReference>
<comment type="caution">
    <text evidence="2">The sequence shown here is derived from an EMBL/GenBank/DDBJ whole genome shotgun (WGS) entry which is preliminary data.</text>
</comment>
<evidence type="ECO:0000313" key="3">
    <source>
        <dbReference type="Proteomes" id="UP000636110"/>
    </source>
</evidence>
<dbReference type="Gene3D" id="3.30.830.10">
    <property type="entry name" value="Metalloenzyme, LuxS/M16 peptidase-like"/>
    <property type="match status" value="2"/>
</dbReference>
<sequence length="424" mass="47456">MLNRTLAPESKQVDEINFIEPLKQQLDNGIPVFTINAGKQELVRIEFIFENVNWDQNKPLQAVTVSHLINNGTAKLTAKDIAEKVDYYGAFLQTEYGADQSSVKVYTLNKHLGAVLPILQAILNESVFPQQELDIYVQNQKQSLQVSLQKNDFLARKHFAHAIFGDSSYGSNINAADYEAIQQADLLSYFKAAYKPENCTIIVAGKFEQPEFDLLNGVLGKAWNNNDKSVVNKFEFTKGTAGEILIEKPEAIQSAIRMGGLAITRKHKDFPGFQVMNCLLGGYFGSRLMANIREDKGYTYGIGSAIVSLKDAGYFFIATEVGVEVCNNTLIEIEKEIDLLKSELVSEAELNLVRNYMLGSMLGSLENAFSHADKFKNAYFSGLDYTYYDNYIETVKTISPEDLKQLANQYLNTADFTKVIVGKK</sequence>
<organism evidence="2 3">
    <name type="scientific">Pedobacter gandavensis</name>
    <dbReference type="NCBI Taxonomy" id="2679963"/>
    <lineage>
        <taxon>Bacteria</taxon>
        <taxon>Pseudomonadati</taxon>
        <taxon>Bacteroidota</taxon>
        <taxon>Sphingobacteriia</taxon>
        <taxon>Sphingobacteriales</taxon>
        <taxon>Sphingobacteriaceae</taxon>
        <taxon>Pedobacter</taxon>
    </lineage>
</organism>
<dbReference type="SUPFAM" id="SSF63411">
    <property type="entry name" value="LuxS/MPP-like metallohydrolase"/>
    <property type="match status" value="2"/>
</dbReference>
<dbReference type="InterPro" id="IPR007863">
    <property type="entry name" value="Peptidase_M16_C"/>
</dbReference>
<dbReference type="Proteomes" id="UP000636110">
    <property type="component" value="Unassembled WGS sequence"/>
</dbReference>
<dbReference type="RefSeq" id="WP_182960979.1">
    <property type="nucleotide sequence ID" value="NZ_WNXC01000009.1"/>
</dbReference>
<evidence type="ECO:0000259" key="1">
    <source>
        <dbReference type="Pfam" id="PF05193"/>
    </source>
</evidence>
<dbReference type="InterPro" id="IPR050361">
    <property type="entry name" value="MPP/UQCRC_Complex"/>
</dbReference>
<name>A0ABR6F2N1_9SPHI</name>
<evidence type="ECO:0000313" key="2">
    <source>
        <dbReference type="EMBL" id="MBB2151274.1"/>
    </source>
</evidence>
<proteinExistence type="predicted"/>
<dbReference type="InterPro" id="IPR011249">
    <property type="entry name" value="Metalloenz_LuxS/M16"/>
</dbReference>
<dbReference type="Pfam" id="PF05193">
    <property type="entry name" value="Peptidase_M16_C"/>
    <property type="match status" value="1"/>
</dbReference>
<dbReference type="EMBL" id="WNXC01000009">
    <property type="protein sequence ID" value="MBB2151274.1"/>
    <property type="molecule type" value="Genomic_DNA"/>
</dbReference>
<feature type="domain" description="Peptidase M16 C-terminal" evidence="1">
    <location>
        <begin position="181"/>
        <end position="355"/>
    </location>
</feature>
<protein>
    <submittedName>
        <fullName evidence="2">Insulinase family protein</fullName>
    </submittedName>
</protein>
<reference evidence="2 3" key="1">
    <citation type="submission" date="2019-11" db="EMBL/GenBank/DDBJ databases">
        <title>Description of Pedobacter sp. LMG 31462T.</title>
        <authorList>
            <person name="Carlier A."/>
            <person name="Qi S."/>
            <person name="Vandamme P."/>
        </authorList>
    </citation>
    <scope>NUCLEOTIDE SEQUENCE [LARGE SCALE GENOMIC DNA]</scope>
    <source>
        <strain evidence="2 3">LMG 31462</strain>
    </source>
</reference>